<accession>A0AAD8Q3M6</accession>
<proteinExistence type="predicted"/>
<name>A0AAD8Q3M6_9PEZI</name>
<comment type="caution">
    <text evidence="1">The sequence shown here is derived from an EMBL/GenBank/DDBJ whole genome shotgun (WGS) entry which is preliminary data.</text>
</comment>
<keyword evidence="2" id="KW-1185">Reference proteome</keyword>
<dbReference type="Proteomes" id="UP001230504">
    <property type="component" value="Unassembled WGS sequence"/>
</dbReference>
<dbReference type="GeneID" id="85434936"/>
<evidence type="ECO:0000313" key="2">
    <source>
        <dbReference type="Proteomes" id="UP001230504"/>
    </source>
</evidence>
<dbReference type="EMBL" id="JAHLJV010000016">
    <property type="protein sequence ID" value="KAK1595336.1"/>
    <property type="molecule type" value="Genomic_DNA"/>
</dbReference>
<dbReference type="RefSeq" id="XP_060416383.1">
    <property type="nucleotide sequence ID" value="XM_060550696.1"/>
</dbReference>
<dbReference type="AlphaFoldDB" id="A0AAD8Q3M6"/>
<reference evidence="1" key="1">
    <citation type="submission" date="2021-06" db="EMBL/GenBank/DDBJ databases">
        <title>Comparative genomics, transcriptomics and evolutionary studies reveal genomic signatures of adaptation to plant cell wall in hemibiotrophic fungi.</title>
        <authorList>
            <consortium name="DOE Joint Genome Institute"/>
            <person name="Baroncelli R."/>
            <person name="Diaz J.F."/>
            <person name="Benocci T."/>
            <person name="Peng M."/>
            <person name="Battaglia E."/>
            <person name="Haridas S."/>
            <person name="Andreopoulos W."/>
            <person name="Labutti K."/>
            <person name="Pangilinan J."/>
            <person name="Floch G.L."/>
            <person name="Makela M.R."/>
            <person name="Henrissat B."/>
            <person name="Grigoriev I.V."/>
            <person name="Crouch J.A."/>
            <person name="De Vries R.P."/>
            <person name="Sukno S.A."/>
            <person name="Thon M.R."/>
        </authorList>
    </citation>
    <scope>NUCLEOTIDE SEQUENCE</scope>
    <source>
        <strain evidence="1">CBS 125086</strain>
    </source>
</reference>
<evidence type="ECO:0000313" key="1">
    <source>
        <dbReference type="EMBL" id="KAK1595336.1"/>
    </source>
</evidence>
<gene>
    <name evidence="1" type="ORF">LY79DRAFT_111233</name>
</gene>
<sequence>MRRLLFDSCVARFAPQGMTVGGKCFWNTCRSRSDFVEKGLEPQLGTSQGKSGLSWPPSFIASHDRNETASERWCVRLMLSARLAGRKKSTSLWLSPPFERTSEDMPCRARALGVATAMLIERKAYCMSQGPGGINIIIRSFFRTVTSPCQLLYLVAGGKNGVMGGAYHRIDPVQDGRGSTMVARFRLTCRNRVSYGP</sequence>
<organism evidence="1 2">
    <name type="scientific">Colletotrichum navitas</name>
    <dbReference type="NCBI Taxonomy" id="681940"/>
    <lineage>
        <taxon>Eukaryota</taxon>
        <taxon>Fungi</taxon>
        <taxon>Dikarya</taxon>
        <taxon>Ascomycota</taxon>
        <taxon>Pezizomycotina</taxon>
        <taxon>Sordariomycetes</taxon>
        <taxon>Hypocreomycetidae</taxon>
        <taxon>Glomerellales</taxon>
        <taxon>Glomerellaceae</taxon>
        <taxon>Colletotrichum</taxon>
        <taxon>Colletotrichum graminicola species complex</taxon>
    </lineage>
</organism>
<protein>
    <submittedName>
        <fullName evidence="1">Uncharacterized protein</fullName>
    </submittedName>
</protein>